<dbReference type="PROSITE" id="PS51318">
    <property type="entry name" value="TAT"/>
    <property type="match status" value="1"/>
</dbReference>
<dbReference type="InterPro" id="IPR033131">
    <property type="entry name" value="Pectinesterase_Asp_AS"/>
</dbReference>
<dbReference type="PROSITE" id="PS00800">
    <property type="entry name" value="PECTINESTERASE_1"/>
    <property type="match status" value="1"/>
</dbReference>
<evidence type="ECO:0000313" key="6">
    <source>
        <dbReference type="EMBL" id="MFC7141888.1"/>
    </source>
</evidence>
<evidence type="ECO:0000256" key="3">
    <source>
        <dbReference type="ARBA" id="ARBA00023085"/>
    </source>
</evidence>
<protein>
    <submittedName>
        <fullName evidence="6">Pectinesterase family protein</fullName>
    </submittedName>
</protein>
<name>A0ABD5Y3C5_9EURY</name>
<dbReference type="InterPro" id="IPR011050">
    <property type="entry name" value="Pectin_lyase_fold/virulence"/>
</dbReference>
<feature type="region of interest" description="Disordered" evidence="4">
    <location>
        <begin position="1"/>
        <end position="82"/>
    </location>
</feature>
<dbReference type="GeneID" id="78822216"/>
<dbReference type="PANTHER" id="PTHR31321:SF57">
    <property type="entry name" value="PECTINESTERASE 53-RELATED"/>
    <property type="match status" value="1"/>
</dbReference>
<feature type="compositionally biased region" description="Low complexity" evidence="4">
    <location>
        <begin position="43"/>
        <end position="81"/>
    </location>
</feature>
<dbReference type="RefSeq" id="WP_274322966.1">
    <property type="nucleotide sequence ID" value="NZ_CP118158.1"/>
</dbReference>
<dbReference type="Proteomes" id="UP001596432">
    <property type="component" value="Unassembled WGS sequence"/>
</dbReference>
<accession>A0ABD5Y3C5</accession>
<evidence type="ECO:0000256" key="2">
    <source>
        <dbReference type="ARBA" id="ARBA00022801"/>
    </source>
</evidence>
<evidence type="ECO:0000313" key="7">
    <source>
        <dbReference type="Proteomes" id="UP001596432"/>
    </source>
</evidence>
<comment type="caution">
    <text evidence="6">The sequence shown here is derived from an EMBL/GenBank/DDBJ whole genome shotgun (WGS) entry which is preliminary data.</text>
</comment>
<dbReference type="PROSITE" id="PS00503">
    <property type="entry name" value="PECTINESTERASE_2"/>
    <property type="match status" value="1"/>
</dbReference>
<dbReference type="GO" id="GO:0016787">
    <property type="term" value="F:hydrolase activity"/>
    <property type="evidence" value="ECO:0007669"/>
    <property type="project" value="UniProtKB-KW"/>
</dbReference>
<dbReference type="InterPro" id="IPR012334">
    <property type="entry name" value="Pectin_lyas_fold"/>
</dbReference>
<evidence type="ECO:0000259" key="5">
    <source>
        <dbReference type="Pfam" id="PF01095"/>
    </source>
</evidence>
<dbReference type="InterPro" id="IPR006311">
    <property type="entry name" value="TAT_signal"/>
</dbReference>
<keyword evidence="7" id="KW-1185">Reference proteome</keyword>
<feature type="domain" description="Pectinesterase catalytic" evidence="5">
    <location>
        <begin position="101"/>
        <end position="386"/>
    </location>
</feature>
<dbReference type="SUPFAM" id="SSF51126">
    <property type="entry name" value="Pectin lyase-like"/>
    <property type="match status" value="1"/>
</dbReference>
<dbReference type="InterPro" id="IPR018040">
    <property type="entry name" value="Pectinesterase_Tyr_AS"/>
</dbReference>
<dbReference type="EMBL" id="JBHTAS010000001">
    <property type="protein sequence ID" value="MFC7141888.1"/>
    <property type="molecule type" value="Genomic_DNA"/>
</dbReference>
<gene>
    <name evidence="6" type="ORF">ACFQMA_18885</name>
</gene>
<dbReference type="Gene3D" id="2.160.20.10">
    <property type="entry name" value="Single-stranded right-handed beta-helix, Pectin lyase-like"/>
    <property type="match status" value="1"/>
</dbReference>
<dbReference type="AlphaFoldDB" id="A0ABD5Y3C5"/>
<organism evidence="6 7">
    <name type="scientific">Halosimplex aquaticum</name>
    <dbReference type="NCBI Taxonomy" id="3026162"/>
    <lineage>
        <taxon>Archaea</taxon>
        <taxon>Methanobacteriati</taxon>
        <taxon>Methanobacteriota</taxon>
        <taxon>Stenosarchaea group</taxon>
        <taxon>Halobacteria</taxon>
        <taxon>Halobacteriales</taxon>
        <taxon>Haloarculaceae</taxon>
        <taxon>Halosimplex</taxon>
    </lineage>
</organism>
<proteinExistence type="inferred from homology"/>
<keyword evidence="2" id="KW-0378">Hydrolase</keyword>
<keyword evidence="3" id="KW-0063">Aspartyl esterase</keyword>
<reference evidence="6 7" key="1">
    <citation type="journal article" date="2019" name="Int. J. Syst. Evol. Microbiol.">
        <title>The Global Catalogue of Microorganisms (GCM) 10K type strain sequencing project: providing services to taxonomists for standard genome sequencing and annotation.</title>
        <authorList>
            <consortium name="The Broad Institute Genomics Platform"/>
            <consortium name="The Broad Institute Genome Sequencing Center for Infectious Disease"/>
            <person name="Wu L."/>
            <person name="Ma J."/>
        </authorList>
    </citation>
    <scope>NUCLEOTIDE SEQUENCE [LARGE SCALE GENOMIC DNA]</scope>
    <source>
        <strain evidence="6 7">XZYJT29</strain>
    </source>
</reference>
<sequence>MSDESDSDDQRREPKRPSRRQLLAMTGTAVLGSIAGCSGDGEPATADPGATPTETAAPTPTATATDTPTATGTPSPSPTETQSVEELIAQYGCPAESDEYDAVVAKDGSGDFESVQAATDAIDPGTFDGFRVFIKPGRYKEKIRLPPNRTDVTFVGESATETVLTYDDHADKTGDNGEELGTSQSSSFFADGLDFTARNITFENAAPDVAQAVAMRVSGDRAFFENCRFVGNQDTLYNYGRGTRQYFRNCYVEGDVDFIFGLATAVFDNCKINCKDEGYIVAPATPEKQDHGYVFRNCEITGDAPEQSVYLGRPWEPYGQAVFMNSYLGDVIRPAGWEPWDEPEHDDKTKTAFLAEYNNEGPGAATDQRVDWAHQLSDAEAKQYESLETVFGGWTIEECLSDDASA</sequence>
<comment type="similarity">
    <text evidence="1">Belongs to the pectinesterase family.</text>
</comment>
<evidence type="ECO:0000256" key="1">
    <source>
        <dbReference type="ARBA" id="ARBA00008891"/>
    </source>
</evidence>
<dbReference type="InterPro" id="IPR000070">
    <property type="entry name" value="Pectinesterase_cat"/>
</dbReference>
<dbReference type="Pfam" id="PF01095">
    <property type="entry name" value="Pectinesterase"/>
    <property type="match status" value="1"/>
</dbReference>
<dbReference type="PANTHER" id="PTHR31321">
    <property type="entry name" value="ACYL-COA THIOESTER HYDROLASE YBHC-RELATED"/>
    <property type="match status" value="1"/>
</dbReference>
<evidence type="ECO:0000256" key="4">
    <source>
        <dbReference type="SAM" id="MobiDB-lite"/>
    </source>
</evidence>